<keyword evidence="3" id="KW-1185">Reference proteome</keyword>
<sequence length="200" mass="21583">MIENFLRPPRGAGEWLADVLRVVGAASVLVAFLWWEPTDGGVVAAAVPAMLAPRFAGVRAGFDIAYGAVVLIAAWSNVLDLYRRLPSWDLVVHFAATGLIAAVLFVLLCRAEVIASARARRVRLVMIPLLGLAVSALWEIVEWAGKTFVTDTIFVTYQDTIGDIAFGGLGSIAVAMLVTAVPIERTTALPKEKEKAWPRN</sequence>
<comment type="caution">
    <text evidence="2">The sequence shown here is derived from an EMBL/GenBank/DDBJ whole genome shotgun (WGS) entry which is preliminary data.</text>
</comment>
<feature type="transmembrane region" description="Helical" evidence="1">
    <location>
        <begin position="90"/>
        <end position="110"/>
    </location>
</feature>
<feature type="transmembrane region" description="Helical" evidence="1">
    <location>
        <begin position="122"/>
        <end position="141"/>
    </location>
</feature>
<keyword evidence="1" id="KW-0472">Membrane</keyword>
<evidence type="ECO:0000313" key="2">
    <source>
        <dbReference type="EMBL" id="MBB4667115.1"/>
    </source>
</evidence>
<feature type="transmembrane region" description="Helical" evidence="1">
    <location>
        <begin position="161"/>
        <end position="183"/>
    </location>
</feature>
<dbReference type="RefSeq" id="WP_184217310.1">
    <property type="nucleotide sequence ID" value="NZ_JACHMD010000001.1"/>
</dbReference>
<organism evidence="2 3">
    <name type="scientific">Microbacterium marinum</name>
    <dbReference type="NCBI Taxonomy" id="421115"/>
    <lineage>
        <taxon>Bacteria</taxon>
        <taxon>Bacillati</taxon>
        <taxon>Actinomycetota</taxon>
        <taxon>Actinomycetes</taxon>
        <taxon>Micrococcales</taxon>
        <taxon>Microbacteriaceae</taxon>
        <taxon>Microbacterium</taxon>
    </lineage>
</organism>
<name>A0A7W7FJ66_9MICO</name>
<keyword evidence="1" id="KW-0812">Transmembrane</keyword>
<gene>
    <name evidence="2" type="ORF">BKA24_001824</name>
</gene>
<accession>A0A7W7FJ66</accession>
<feature type="transmembrane region" description="Helical" evidence="1">
    <location>
        <begin position="15"/>
        <end position="35"/>
    </location>
</feature>
<evidence type="ECO:0000256" key="1">
    <source>
        <dbReference type="SAM" id="Phobius"/>
    </source>
</evidence>
<dbReference type="EMBL" id="JACHMD010000001">
    <property type="protein sequence ID" value="MBB4667115.1"/>
    <property type="molecule type" value="Genomic_DNA"/>
</dbReference>
<proteinExistence type="predicted"/>
<dbReference type="Pfam" id="PF09997">
    <property type="entry name" value="DUF2238"/>
    <property type="match status" value="1"/>
</dbReference>
<dbReference type="InterPro" id="IPR014509">
    <property type="entry name" value="YjdF-like"/>
</dbReference>
<keyword evidence="1" id="KW-1133">Transmembrane helix</keyword>
<protein>
    <submittedName>
        <fullName evidence="2">Uncharacterized protein</fullName>
    </submittedName>
</protein>
<dbReference type="Proteomes" id="UP000573729">
    <property type="component" value="Unassembled WGS sequence"/>
</dbReference>
<reference evidence="2 3" key="1">
    <citation type="submission" date="2020-08" db="EMBL/GenBank/DDBJ databases">
        <title>Sequencing the genomes of 1000 actinobacteria strains.</title>
        <authorList>
            <person name="Klenk H.-P."/>
        </authorList>
    </citation>
    <scope>NUCLEOTIDE SEQUENCE [LARGE SCALE GENOMIC DNA]</scope>
    <source>
        <strain evidence="2 3">DSM 24947</strain>
    </source>
</reference>
<dbReference type="AlphaFoldDB" id="A0A7W7FJ66"/>
<feature type="transmembrane region" description="Helical" evidence="1">
    <location>
        <begin position="56"/>
        <end position="78"/>
    </location>
</feature>
<evidence type="ECO:0000313" key="3">
    <source>
        <dbReference type="Proteomes" id="UP000573729"/>
    </source>
</evidence>